<sequence length="82" mass="8789">MIRGTIVIPSLAFLFLITAECLLSNEIGEGQMAGSGNRNCVCMNWRGCHGKINSDVQCPGSYINICCIVPTAPRSGGDPRYP</sequence>
<reference evidence="2" key="1">
    <citation type="submission" date="2022-03" db="EMBL/GenBank/DDBJ databases">
        <authorList>
            <person name="Sayadi A."/>
        </authorList>
    </citation>
    <scope>NUCLEOTIDE SEQUENCE</scope>
</reference>
<feature type="chain" id="PRO_5040355274" evidence="1">
    <location>
        <begin position="25"/>
        <end position="82"/>
    </location>
</feature>
<dbReference type="AlphaFoldDB" id="A0A9P0Q0G9"/>
<organism evidence="2 3">
    <name type="scientific">Acanthoscelides obtectus</name>
    <name type="common">Bean weevil</name>
    <name type="synonym">Bruchus obtectus</name>
    <dbReference type="NCBI Taxonomy" id="200917"/>
    <lineage>
        <taxon>Eukaryota</taxon>
        <taxon>Metazoa</taxon>
        <taxon>Ecdysozoa</taxon>
        <taxon>Arthropoda</taxon>
        <taxon>Hexapoda</taxon>
        <taxon>Insecta</taxon>
        <taxon>Pterygota</taxon>
        <taxon>Neoptera</taxon>
        <taxon>Endopterygota</taxon>
        <taxon>Coleoptera</taxon>
        <taxon>Polyphaga</taxon>
        <taxon>Cucujiformia</taxon>
        <taxon>Chrysomeloidea</taxon>
        <taxon>Chrysomelidae</taxon>
        <taxon>Bruchinae</taxon>
        <taxon>Bruchini</taxon>
        <taxon>Acanthoscelides</taxon>
    </lineage>
</organism>
<comment type="caution">
    <text evidence="2">The sequence shown here is derived from an EMBL/GenBank/DDBJ whole genome shotgun (WGS) entry which is preliminary data.</text>
</comment>
<accession>A0A9P0Q0G9</accession>
<dbReference type="OrthoDB" id="6773729at2759"/>
<proteinExistence type="predicted"/>
<gene>
    <name evidence="2" type="ORF">ACAOBT_LOCUS27799</name>
</gene>
<evidence type="ECO:0000256" key="1">
    <source>
        <dbReference type="SAM" id="SignalP"/>
    </source>
</evidence>
<evidence type="ECO:0000313" key="3">
    <source>
        <dbReference type="Proteomes" id="UP001152888"/>
    </source>
</evidence>
<dbReference type="EMBL" id="CAKOFQ010007571">
    <property type="protein sequence ID" value="CAH2004089.1"/>
    <property type="molecule type" value="Genomic_DNA"/>
</dbReference>
<dbReference type="Proteomes" id="UP001152888">
    <property type="component" value="Unassembled WGS sequence"/>
</dbReference>
<keyword evidence="3" id="KW-1185">Reference proteome</keyword>
<name>A0A9P0Q0G9_ACAOB</name>
<protein>
    <submittedName>
        <fullName evidence="2">Uncharacterized protein</fullName>
    </submittedName>
</protein>
<keyword evidence="1" id="KW-0732">Signal</keyword>
<feature type="signal peptide" evidence="1">
    <location>
        <begin position="1"/>
        <end position="24"/>
    </location>
</feature>
<evidence type="ECO:0000313" key="2">
    <source>
        <dbReference type="EMBL" id="CAH2004089.1"/>
    </source>
</evidence>